<dbReference type="NCBIfam" id="TIGR01003">
    <property type="entry name" value="PTS_HPr_family"/>
    <property type="match status" value="1"/>
</dbReference>
<dbReference type="CDD" id="cd00367">
    <property type="entry name" value="PTS-HPr_like"/>
    <property type="match status" value="1"/>
</dbReference>
<dbReference type="Proteomes" id="UP000481852">
    <property type="component" value="Unassembled WGS sequence"/>
</dbReference>
<evidence type="ECO:0000256" key="3">
    <source>
        <dbReference type="ARBA" id="ARBA00022683"/>
    </source>
</evidence>
<evidence type="ECO:0000313" key="5">
    <source>
        <dbReference type="EMBL" id="MSS14357.1"/>
    </source>
</evidence>
<dbReference type="PANTHER" id="PTHR33705:SF2">
    <property type="entry name" value="PHOSPHOCARRIER PROTEIN NPR"/>
    <property type="match status" value="1"/>
</dbReference>
<comment type="subcellular location">
    <subcellularLocation>
        <location evidence="1">Cytoplasm</location>
    </subcellularLocation>
</comment>
<protein>
    <submittedName>
        <fullName evidence="5">HPr family phosphocarrier protein</fullName>
    </submittedName>
</protein>
<dbReference type="RefSeq" id="WP_154523918.1">
    <property type="nucleotide sequence ID" value="NZ_JAQYJL010000016.1"/>
</dbReference>
<dbReference type="PROSITE" id="PS51350">
    <property type="entry name" value="PTS_HPR_DOM"/>
    <property type="match status" value="1"/>
</dbReference>
<reference evidence="5 6" key="1">
    <citation type="submission" date="2019-08" db="EMBL/GenBank/DDBJ databases">
        <title>In-depth cultivation of the pig gut microbiome towards novel bacterial diversity and tailored functional studies.</title>
        <authorList>
            <person name="Wylensek D."/>
            <person name="Hitch T.C.A."/>
            <person name="Clavel T."/>
        </authorList>
    </citation>
    <scope>NUCLEOTIDE SEQUENCE [LARGE SCALE GENOMIC DNA]</scope>
    <source>
        <strain evidence="5 6">Oil+RF-744-WCA-WT-11</strain>
    </source>
</reference>
<evidence type="ECO:0000256" key="1">
    <source>
        <dbReference type="ARBA" id="ARBA00004496"/>
    </source>
</evidence>
<evidence type="ECO:0000259" key="4">
    <source>
        <dbReference type="PROSITE" id="PS51350"/>
    </source>
</evidence>
<dbReference type="Pfam" id="PF00381">
    <property type="entry name" value="PTS-HPr"/>
    <property type="match status" value="1"/>
</dbReference>
<dbReference type="SUPFAM" id="SSF55594">
    <property type="entry name" value="HPr-like"/>
    <property type="match status" value="1"/>
</dbReference>
<dbReference type="InterPro" id="IPR035895">
    <property type="entry name" value="HPr-like_sf"/>
</dbReference>
<dbReference type="PANTHER" id="PTHR33705">
    <property type="entry name" value="PHOSPHOCARRIER PROTEIN HPR"/>
    <property type="match status" value="1"/>
</dbReference>
<keyword evidence="3" id="KW-0598">Phosphotransferase system</keyword>
<evidence type="ECO:0000256" key="2">
    <source>
        <dbReference type="ARBA" id="ARBA00022490"/>
    </source>
</evidence>
<dbReference type="Gene3D" id="3.30.1340.10">
    <property type="entry name" value="HPr-like"/>
    <property type="match status" value="1"/>
</dbReference>
<proteinExistence type="predicted"/>
<dbReference type="InterPro" id="IPR000032">
    <property type="entry name" value="HPr-like"/>
</dbReference>
<organism evidence="5 6">
    <name type="scientific">Porcincola intestinalis</name>
    <dbReference type="NCBI Taxonomy" id="2606632"/>
    <lineage>
        <taxon>Bacteria</taxon>
        <taxon>Bacillati</taxon>
        <taxon>Bacillota</taxon>
        <taxon>Clostridia</taxon>
        <taxon>Lachnospirales</taxon>
        <taxon>Lachnospiraceae</taxon>
        <taxon>Porcincola</taxon>
    </lineage>
</organism>
<name>A0A6L5X4H4_9FIRM</name>
<keyword evidence="2" id="KW-0963">Cytoplasm</keyword>
<dbReference type="PROSITE" id="PS00589">
    <property type="entry name" value="PTS_HPR_SER"/>
    <property type="match status" value="1"/>
</dbReference>
<comment type="caution">
    <text evidence="5">The sequence shown here is derived from an EMBL/GenBank/DDBJ whole genome shotgun (WGS) entry which is preliminary data.</text>
</comment>
<accession>A0A6L5X4H4</accession>
<feature type="domain" description="HPr" evidence="4">
    <location>
        <begin position="1"/>
        <end position="81"/>
    </location>
</feature>
<dbReference type="EMBL" id="VULZ01000003">
    <property type="protein sequence ID" value="MSS14357.1"/>
    <property type="molecule type" value="Genomic_DNA"/>
</dbReference>
<sequence length="81" mass="8652">MVSQKISKTREDGIGEVIPQIVQTACAFKSVITFEVNDKHVNAKSIMGVMALASQNAPQLQVTADGEDEAEAVHAIVELIS</sequence>
<keyword evidence="6" id="KW-1185">Reference proteome</keyword>
<dbReference type="GO" id="GO:0009401">
    <property type="term" value="P:phosphoenolpyruvate-dependent sugar phosphotransferase system"/>
    <property type="evidence" value="ECO:0007669"/>
    <property type="project" value="UniProtKB-KW"/>
</dbReference>
<evidence type="ECO:0000313" key="6">
    <source>
        <dbReference type="Proteomes" id="UP000481852"/>
    </source>
</evidence>
<dbReference type="PRINTS" id="PR00107">
    <property type="entry name" value="PHOSPHOCPHPR"/>
</dbReference>
<dbReference type="GO" id="GO:0005737">
    <property type="term" value="C:cytoplasm"/>
    <property type="evidence" value="ECO:0007669"/>
    <property type="project" value="UniProtKB-SubCell"/>
</dbReference>
<dbReference type="InterPro" id="IPR002114">
    <property type="entry name" value="PTS_HPr_Ser_P_site"/>
</dbReference>
<dbReference type="AlphaFoldDB" id="A0A6L5X4H4"/>
<dbReference type="InterPro" id="IPR050399">
    <property type="entry name" value="HPr"/>
</dbReference>
<gene>
    <name evidence="5" type="ORF">FYJ35_04740</name>
</gene>